<organism evidence="2 3">
    <name type="scientific">Synaphobranchus kaupii</name>
    <name type="common">Kaup's arrowtooth eel</name>
    <dbReference type="NCBI Taxonomy" id="118154"/>
    <lineage>
        <taxon>Eukaryota</taxon>
        <taxon>Metazoa</taxon>
        <taxon>Chordata</taxon>
        <taxon>Craniata</taxon>
        <taxon>Vertebrata</taxon>
        <taxon>Euteleostomi</taxon>
        <taxon>Actinopterygii</taxon>
        <taxon>Neopterygii</taxon>
        <taxon>Teleostei</taxon>
        <taxon>Anguilliformes</taxon>
        <taxon>Synaphobranchidae</taxon>
        <taxon>Synaphobranchus</taxon>
    </lineage>
</organism>
<evidence type="ECO:0000256" key="1">
    <source>
        <dbReference type="SAM" id="MobiDB-lite"/>
    </source>
</evidence>
<name>A0A9Q1IUM1_SYNKA</name>
<evidence type="ECO:0000313" key="3">
    <source>
        <dbReference type="Proteomes" id="UP001152622"/>
    </source>
</evidence>
<proteinExistence type="predicted"/>
<feature type="region of interest" description="Disordered" evidence="1">
    <location>
        <begin position="69"/>
        <end position="88"/>
    </location>
</feature>
<dbReference type="EMBL" id="JAINUF010000007">
    <property type="protein sequence ID" value="KAJ8353118.1"/>
    <property type="molecule type" value="Genomic_DNA"/>
</dbReference>
<comment type="caution">
    <text evidence="2">The sequence shown here is derived from an EMBL/GenBank/DDBJ whole genome shotgun (WGS) entry which is preliminary data.</text>
</comment>
<keyword evidence="3" id="KW-1185">Reference proteome</keyword>
<dbReference type="Proteomes" id="UP001152622">
    <property type="component" value="Chromosome 7"/>
</dbReference>
<accession>A0A9Q1IUM1</accession>
<dbReference type="AlphaFoldDB" id="A0A9Q1IUM1"/>
<sequence>MPVASPRMSHLTARLDVVSSPHQGGGRGFAEQLFEQQPSSQDAREGFPPVHTSSAVKVLFLAWHRSLPAASGGRGLAPRRGFSGRRATPGAYLHPCRGAVAQGPRLVRDAEAHPVPSSFQTPLVVHANICPVLLPTGARA</sequence>
<reference evidence="2" key="1">
    <citation type="journal article" date="2023" name="Science">
        <title>Genome structures resolve the early diversification of teleost fishes.</title>
        <authorList>
            <person name="Parey E."/>
            <person name="Louis A."/>
            <person name="Montfort J."/>
            <person name="Bouchez O."/>
            <person name="Roques C."/>
            <person name="Iampietro C."/>
            <person name="Lluch J."/>
            <person name="Castinel A."/>
            <person name="Donnadieu C."/>
            <person name="Desvignes T."/>
            <person name="Floi Bucao C."/>
            <person name="Jouanno E."/>
            <person name="Wen M."/>
            <person name="Mejri S."/>
            <person name="Dirks R."/>
            <person name="Jansen H."/>
            <person name="Henkel C."/>
            <person name="Chen W.J."/>
            <person name="Zahm M."/>
            <person name="Cabau C."/>
            <person name="Klopp C."/>
            <person name="Thompson A.W."/>
            <person name="Robinson-Rechavi M."/>
            <person name="Braasch I."/>
            <person name="Lecointre G."/>
            <person name="Bobe J."/>
            <person name="Postlethwait J.H."/>
            <person name="Berthelot C."/>
            <person name="Roest Crollius H."/>
            <person name="Guiguen Y."/>
        </authorList>
    </citation>
    <scope>NUCLEOTIDE SEQUENCE</scope>
    <source>
        <strain evidence="2">WJC10195</strain>
    </source>
</reference>
<protein>
    <submittedName>
        <fullName evidence="2">Uncharacterized protein</fullName>
    </submittedName>
</protein>
<gene>
    <name evidence="2" type="ORF">SKAU_G00206850</name>
</gene>
<evidence type="ECO:0000313" key="2">
    <source>
        <dbReference type="EMBL" id="KAJ8353118.1"/>
    </source>
</evidence>